<protein>
    <submittedName>
        <fullName evidence="3">UDP-glucose:undecaprenyl-phosphate glucose-1-phosphate transferase</fullName>
        <ecNumber evidence="3">2.7.8.31</ecNumber>
    </submittedName>
</protein>
<keyword evidence="3" id="KW-0808">Transferase</keyword>
<dbReference type="OrthoDB" id="9766874at2"/>
<dbReference type="GO" id="GO:0089702">
    <property type="term" value="F:undecaprenyl-phosphate glucose phosphotransferase activity"/>
    <property type="evidence" value="ECO:0007669"/>
    <property type="project" value="UniProtKB-EC"/>
</dbReference>
<comment type="similarity">
    <text evidence="1">Belongs to the bacterial sugar transferase family.</text>
</comment>
<accession>A0A518AMX2</accession>
<organism evidence="3 4">
    <name type="scientific">Aeoliella mucimassa</name>
    <dbReference type="NCBI Taxonomy" id="2527972"/>
    <lineage>
        <taxon>Bacteria</taxon>
        <taxon>Pseudomonadati</taxon>
        <taxon>Planctomycetota</taxon>
        <taxon>Planctomycetia</taxon>
        <taxon>Pirellulales</taxon>
        <taxon>Lacipirellulaceae</taxon>
        <taxon>Aeoliella</taxon>
    </lineage>
</organism>
<dbReference type="KEGG" id="amuc:Pan181_22780"/>
<dbReference type="EC" id="2.7.8.31" evidence="3"/>
<reference evidence="3 4" key="1">
    <citation type="submission" date="2019-02" db="EMBL/GenBank/DDBJ databases">
        <title>Deep-cultivation of Planctomycetes and their phenomic and genomic characterization uncovers novel biology.</title>
        <authorList>
            <person name="Wiegand S."/>
            <person name="Jogler M."/>
            <person name="Boedeker C."/>
            <person name="Pinto D."/>
            <person name="Vollmers J."/>
            <person name="Rivas-Marin E."/>
            <person name="Kohn T."/>
            <person name="Peeters S.H."/>
            <person name="Heuer A."/>
            <person name="Rast P."/>
            <person name="Oberbeckmann S."/>
            <person name="Bunk B."/>
            <person name="Jeske O."/>
            <person name="Meyerdierks A."/>
            <person name="Storesund J.E."/>
            <person name="Kallscheuer N."/>
            <person name="Luecker S."/>
            <person name="Lage O.M."/>
            <person name="Pohl T."/>
            <person name="Merkel B.J."/>
            <person name="Hornburger P."/>
            <person name="Mueller R.-W."/>
            <person name="Bruemmer F."/>
            <person name="Labrenz M."/>
            <person name="Spormann A.M."/>
            <person name="Op den Camp H."/>
            <person name="Overmann J."/>
            <person name="Amann R."/>
            <person name="Jetten M.S.M."/>
            <person name="Mascher T."/>
            <person name="Medema M.H."/>
            <person name="Devos D.P."/>
            <person name="Kaster A.-K."/>
            <person name="Ovreas L."/>
            <person name="Rohde M."/>
            <person name="Galperin M.Y."/>
            <person name="Jogler C."/>
        </authorList>
    </citation>
    <scope>NUCLEOTIDE SEQUENCE [LARGE SCALE GENOMIC DNA]</scope>
    <source>
        <strain evidence="3 4">Pan181</strain>
    </source>
</reference>
<gene>
    <name evidence="3" type="primary">pssY</name>
    <name evidence="3" type="ORF">Pan181_22780</name>
</gene>
<dbReference type="AlphaFoldDB" id="A0A518AMX2"/>
<proteinExistence type="inferred from homology"/>
<sequence>MGIAALISGASRLLTHRSAYRGPQVLTAEEFQHAAICERMRVDRNGSVLSVLTIALPARRASARDCKQFLAMLAERLRLTDTVGALADGRFGVLLPDTPESGAWKVAADLCDPFVPGNDRPHCEVVVYPDDQRDNEGFPAPEDSVSGISFSETPSSDAFFALRVSPWKRLFDIVGASAGLVLTSPLIAGAALAVKLTSPGAAFFLQEREGLGGKRFQILKLRTMRSDAESFKDDLRMHSEQDGPAFKMTNDPRVTWVGKWLRKTSIDELPQLWNVLRGEMSLVGPRPLPTQESQECCSWQRQRLQVLPGLTCIWQIRGRNVVSFEEWIRMDLRYIRRRSLWYDLQLVLATVPAIVFSKGPR</sequence>
<dbReference type="PANTHER" id="PTHR30576:SF10">
    <property type="entry name" value="SLL5057 PROTEIN"/>
    <property type="match status" value="1"/>
</dbReference>
<dbReference type="PANTHER" id="PTHR30576">
    <property type="entry name" value="COLANIC BIOSYNTHESIS UDP-GLUCOSE LIPID CARRIER TRANSFERASE"/>
    <property type="match status" value="1"/>
</dbReference>
<evidence type="ECO:0000313" key="3">
    <source>
        <dbReference type="EMBL" id="QDU56075.1"/>
    </source>
</evidence>
<dbReference type="EMBL" id="CP036278">
    <property type="protein sequence ID" value="QDU56075.1"/>
    <property type="molecule type" value="Genomic_DNA"/>
</dbReference>
<evidence type="ECO:0000313" key="4">
    <source>
        <dbReference type="Proteomes" id="UP000315750"/>
    </source>
</evidence>
<dbReference type="Pfam" id="PF02397">
    <property type="entry name" value="Bac_transf"/>
    <property type="match status" value="1"/>
</dbReference>
<dbReference type="InterPro" id="IPR003362">
    <property type="entry name" value="Bact_transf"/>
</dbReference>
<dbReference type="Proteomes" id="UP000315750">
    <property type="component" value="Chromosome"/>
</dbReference>
<keyword evidence="4" id="KW-1185">Reference proteome</keyword>
<evidence type="ECO:0000256" key="1">
    <source>
        <dbReference type="ARBA" id="ARBA00006464"/>
    </source>
</evidence>
<evidence type="ECO:0000259" key="2">
    <source>
        <dbReference type="Pfam" id="PF02397"/>
    </source>
</evidence>
<name>A0A518AMX2_9BACT</name>
<feature type="domain" description="Bacterial sugar transferase" evidence="2">
    <location>
        <begin position="168"/>
        <end position="355"/>
    </location>
</feature>